<evidence type="ECO:0000313" key="2">
    <source>
        <dbReference type="EMBL" id="TWS25112.1"/>
    </source>
</evidence>
<evidence type="ECO:0008006" key="4">
    <source>
        <dbReference type="Google" id="ProtNLM"/>
    </source>
</evidence>
<reference evidence="2 3" key="1">
    <citation type="submission" date="2019-08" db="EMBL/GenBank/DDBJ databases">
        <title>Tsukamurella conjunctivitidis sp. nov., Tsukamurella assacharolytica sp. nov. and Tsukamurella sputae sp. nov. isolated from patients with conjunctivitis, bacteraemia (lymphoma) and respiratory infection (sputum) in Hong Kong.</title>
        <authorList>
            <person name="Fok K.M.N."/>
            <person name="Fong J.Y.H."/>
        </authorList>
    </citation>
    <scope>NUCLEOTIDE SEQUENCE [LARGE SCALE GENOMIC DNA]</scope>
    <source>
        <strain evidence="2 3">HKU70</strain>
    </source>
</reference>
<comment type="caution">
    <text evidence="2">The sequence shown here is derived from an EMBL/GenBank/DDBJ whole genome shotgun (WGS) entry which is preliminary data.</text>
</comment>
<dbReference type="OrthoDB" id="4774217at2"/>
<evidence type="ECO:0000256" key="1">
    <source>
        <dbReference type="SAM" id="SignalP"/>
    </source>
</evidence>
<protein>
    <recommendedName>
        <fullName evidence="4">DUF5642 domain-containing protein</fullName>
    </recommendedName>
</protein>
<feature type="signal peptide" evidence="1">
    <location>
        <begin position="1"/>
        <end position="26"/>
    </location>
</feature>
<sequence length="193" mass="19701">MRVRHLLAGSTVAVLAAVGLPGLAQAAPIVPAQAVLAAHEFPAGSTEYKARAEVGEPAGQLVSDSVCGRAEHAVDQRLEGARSTDASARRGALTLESSVIDRPMSATMRNAFTTCAASTPASSRLLPSALPADLSRYQGFVVRIGAGQALLGVVDVRGASVGVSVEGGSSSPADEGAFFQVLRAQVAKVERQP</sequence>
<proteinExistence type="predicted"/>
<feature type="chain" id="PRO_5023138473" description="DUF5642 domain-containing protein" evidence="1">
    <location>
        <begin position="27"/>
        <end position="193"/>
    </location>
</feature>
<keyword evidence="1" id="KW-0732">Signal</keyword>
<dbReference type="Proteomes" id="UP000319792">
    <property type="component" value="Unassembled WGS sequence"/>
</dbReference>
<dbReference type="RefSeq" id="WP_146432823.1">
    <property type="nucleotide sequence ID" value="NZ_VIGV01000002.1"/>
</dbReference>
<evidence type="ECO:0000313" key="3">
    <source>
        <dbReference type="Proteomes" id="UP000319792"/>
    </source>
</evidence>
<organism evidence="2 3">
    <name type="scientific">Tsukamurella sputi</name>
    <dbReference type="NCBI Taxonomy" id="2591848"/>
    <lineage>
        <taxon>Bacteria</taxon>
        <taxon>Bacillati</taxon>
        <taxon>Actinomycetota</taxon>
        <taxon>Actinomycetes</taxon>
        <taxon>Mycobacteriales</taxon>
        <taxon>Tsukamurellaceae</taxon>
        <taxon>Tsukamurella</taxon>
    </lineage>
</organism>
<gene>
    <name evidence="2" type="ORF">FK268_07795</name>
</gene>
<dbReference type="EMBL" id="VIGV01000002">
    <property type="protein sequence ID" value="TWS25112.1"/>
    <property type="molecule type" value="Genomic_DNA"/>
</dbReference>
<keyword evidence="3" id="KW-1185">Reference proteome</keyword>
<dbReference type="AlphaFoldDB" id="A0A5C5RR95"/>
<accession>A0A5C5RR95</accession>
<name>A0A5C5RR95_9ACTN</name>